<feature type="domain" description="Complex 1 LYR protein" evidence="3">
    <location>
        <begin position="6"/>
        <end position="68"/>
    </location>
</feature>
<organism evidence="4 5">
    <name type="scientific">Plectus sambesii</name>
    <dbReference type="NCBI Taxonomy" id="2011161"/>
    <lineage>
        <taxon>Eukaryota</taxon>
        <taxon>Metazoa</taxon>
        <taxon>Ecdysozoa</taxon>
        <taxon>Nematoda</taxon>
        <taxon>Chromadorea</taxon>
        <taxon>Plectida</taxon>
        <taxon>Plectina</taxon>
        <taxon>Plectoidea</taxon>
        <taxon>Plectidae</taxon>
        <taxon>Plectus</taxon>
    </lineage>
</organism>
<dbReference type="PANTHER" id="PTHR14273">
    <property type="entry name" value="LYR MOTIF-CONTAINING PROTEIN 1"/>
    <property type="match status" value="1"/>
</dbReference>
<dbReference type="WBParaSite" id="PSAMB.scaffold3986size16127.g23115.t1">
    <property type="protein sequence ID" value="PSAMB.scaffold3986size16127.g23115.t1"/>
    <property type="gene ID" value="PSAMB.scaffold3986size16127.g23115"/>
</dbReference>
<dbReference type="PANTHER" id="PTHR14273:SF0">
    <property type="entry name" value="LYR MOTIF-CONTAINING PROTEIN 1"/>
    <property type="match status" value="1"/>
</dbReference>
<evidence type="ECO:0000256" key="1">
    <source>
        <dbReference type="ARBA" id="ARBA00009508"/>
    </source>
</evidence>
<dbReference type="GO" id="GO:0005739">
    <property type="term" value="C:mitochondrion"/>
    <property type="evidence" value="ECO:0007669"/>
    <property type="project" value="TreeGrafter"/>
</dbReference>
<dbReference type="Pfam" id="PF05347">
    <property type="entry name" value="Complex1_LYR"/>
    <property type="match status" value="1"/>
</dbReference>
<evidence type="ECO:0000256" key="2">
    <source>
        <dbReference type="SAM" id="MobiDB-lite"/>
    </source>
</evidence>
<accession>A0A914WID5</accession>
<dbReference type="InterPro" id="IPR045294">
    <property type="entry name" value="Complex1_LYR_LYRM1"/>
</dbReference>
<evidence type="ECO:0000313" key="5">
    <source>
        <dbReference type="WBParaSite" id="PSAMB.scaffold3986size16127.g23115.t1"/>
    </source>
</evidence>
<protein>
    <submittedName>
        <fullName evidence="5">Complex 1 LYR protein domain-containing protein</fullName>
    </submittedName>
</protein>
<keyword evidence="4" id="KW-1185">Reference proteome</keyword>
<evidence type="ECO:0000259" key="3">
    <source>
        <dbReference type="Pfam" id="PF05347"/>
    </source>
</evidence>
<dbReference type="Proteomes" id="UP000887566">
    <property type="component" value="Unplaced"/>
</dbReference>
<comment type="similarity">
    <text evidence="1">Belongs to the complex I LYR family.</text>
</comment>
<evidence type="ECO:0000313" key="4">
    <source>
        <dbReference type="Proteomes" id="UP000887566"/>
    </source>
</evidence>
<dbReference type="InterPro" id="IPR040330">
    <property type="entry name" value="LYRM1"/>
</dbReference>
<name>A0A914WID5_9BILA</name>
<feature type="region of interest" description="Disordered" evidence="2">
    <location>
        <begin position="79"/>
        <end position="117"/>
    </location>
</feature>
<dbReference type="CDD" id="cd20261">
    <property type="entry name" value="Complex1_LYR_LYRM1"/>
    <property type="match status" value="1"/>
</dbReference>
<reference evidence="5" key="1">
    <citation type="submission" date="2022-11" db="UniProtKB">
        <authorList>
            <consortium name="WormBaseParasite"/>
        </authorList>
    </citation>
    <scope>IDENTIFICATION</scope>
</reference>
<dbReference type="AlphaFoldDB" id="A0A914WID5"/>
<proteinExistence type="inferred from homology"/>
<dbReference type="InterPro" id="IPR008011">
    <property type="entry name" value="Complex1_LYR_dom"/>
</dbReference>
<sequence length="117" mass="13837">MSQRARVLSLYRSILRLGRNWTSAEGPQQTKEQRDYILREARELFRKNKQLSDPAEIDLRIQEAQARVDIAVHYENPYPRPVYTPPDTYAAATDKRKRDKYQKKLNEGKPIYTQSIK</sequence>